<dbReference type="EMBL" id="JBHRTR010000015">
    <property type="protein sequence ID" value="MFC3226645.1"/>
    <property type="molecule type" value="Genomic_DNA"/>
</dbReference>
<dbReference type="InterPro" id="IPR006311">
    <property type="entry name" value="TAT_signal"/>
</dbReference>
<evidence type="ECO:0000313" key="5">
    <source>
        <dbReference type="Proteomes" id="UP001595528"/>
    </source>
</evidence>
<dbReference type="Proteomes" id="UP001595528">
    <property type="component" value="Unassembled WGS sequence"/>
</dbReference>
<dbReference type="PROSITE" id="PS51318">
    <property type="entry name" value="TAT"/>
    <property type="match status" value="1"/>
</dbReference>
<gene>
    <name evidence="4" type="ORF">ACFOGJ_05345</name>
</gene>
<feature type="signal peptide" evidence="2">
    <location>
        <begin position="1"/>
        <end position="40"/>
    </location>
</feature>
<dbReference type="Gene3D" id="2.40.128.520">
    <property type="match status" value="1"/>
</dbReference>
<dbReference type="Pfam" id="PF09917">
    <property type="entry name" value="DUF2147"/>
    <property type="match status" value="1"/>
</dbReference>
<dbReference type="InterPro" id="IPR019223">
    <property type="entry name" value="DUF2147"/>
</dbReference>
<evidence type="ECO:0000259" key="3">
    <source>
        <dbReference type="Pfam" id="PF09917"/>
    </source>
</evidence>
<dbReference type="PANTHER" id="PTHR36919:SF2">
    <property type="entry name" value="BLL6627 PROTEIN"/>
    <property type="match status" value="1"/>
</dbReference>
<feature type="domain" description="DUF2147" evidence="3">
    <location>
        <begin position="46"/>
        <end position="173"/>
    </location>
</feature>
<dbReference type="RefSeq" id="WP_379898706.1">
    <property type="nucleotide sequence ID" value="NZ_JBHRTR010000015.1"/>
</dbReference>
<keyword evidence="2" id="KW-0732">Signal</keyword>
<feature type="compositionally biased region" description="Basic and acidic residues" evidence="1">
    <location>
        <begin position="94"/>
        <end position="105"/>
    </location>
</feature>
<accession>A0ABV7KWC1</accession>
<feature type="region of interest" description="Disordered" evidence="1">
    <location>
        <begin position="85"/>
        <end position="105"/>
    </location>
</feature>
<sequence length="175" mass="18895">MRPEFAFPVPAPARRQLPAALAATALFLGSALALAPPAHADHAAVGTWLTESGNAKVHIDHCADIPAASGFSAEELCGEIVWLEDPQNDAGQPHTDRNNPDQALRDRPIMGLPILTGFDPGDEPNVWDDGQIYNPEDGETYESVMTLKDGGDRLEVRGYVGLPIFGQSQVWTRSR</sequence>
<protein>
    <submittedName>
        <fullName evidence="4">DUF2147 domain-containing protein</fullName>
    </submittedName>
</protein>
<dbReference type="PANTHER" id="PTHR36919">
    <property type="entry name" value="BLR1215 PROTEIN"/>
    <property type="match status" value="1"/>
</dbReference>
<comment type="caution">
    <text evidence="4">The sequence shown here is derived from an EMBL/GenBank/DDBJ whole genome shotgun (WGS) entry which is preliminary data.</text>
</comment>
<evidence type="ECO:0000256" key="1">
    <source>
        <dbReference type="SAM" id="MobiDB-lite"/>
    </source>
</evidence>
<keyword evidence="5" id="KW-1185">Reference proteome</keyword>
<name>A0ABV7KWC1_9PROT</name>
<feature type="chain" id="PRO_5045219408" evidence="2">
    <location>
        <begin position="41"/>
        <end position="175"/>
    </location>
</feature>
<evidence type="ECO:0000256" key="2">
    <source>
        <dbReference type="SAM" id="SignalP"/>
    </source>
</evidence>
<proteinExistence type="predicted"/>
<evidence type="ECO:0000313" key="4">
    <source>
        <dbReference type="EMBL" id="MFC3226645.1"/>
    </source>
</evidence>
<organism evidence="4 5">
    <name type="scientific">Marinibaculum pumilum</name>
    <dbReference type="NCBI Taxonomy" id="1766165"/>
    <lineage>
        <taxon>Bacteria</taxon>
        <taxon>Pseudomonadati</taxon>
        <taxon>Pseudomonadota</taxon>
        <taxon>Alphaproteobacteria</taxon>
        <taxon>Rhodospirillales</taxon>
        <taxon>Rhodospirillaceae</taxon>
        <taxon>Marinibaculum</taxon>
    </lineage>
</organism>
<reference evidence="5" key="1">
    <citation type="journal article" date="2019" name="Int. J. Syst. Evol. Microbiol.">
        <title>The Global Catalogue of Microorganisms (GCM) 10K type strain sequencing project: providing services to taxonomists for standard genome sequencing and annotation.</title>
        <authorList>
            <consortium name="The Broad Institute Genomics Platform"/>
            <consortium name="The Broad Institute Genome Sequencing Center for Infectious Disease"/>
            <person name="Wu L."/>
            <person name="Ma J."/>
        </authorList>
    </citation>
    <scope>NUCLEOTIDE SEQUENCE [LARGE SCALE GENOMIC DNA]</scope>
    <source>
        <strain evidence="5">KCTC 42964</strain>
    </source>
</reference>